<protein>
    <submittedName>
        <fullName evidence="1">Uncharacterized protein</fullName>
    </submittedName>
</protein>
<dbReference type="Pfam" id="PF21983">
    <property type="entry name" value="NikA-like"/>
    <property type="match status" value="1"/>
</dbReference>
<comment type="caution">
    <text evidence="1">The sequence shown here is derived from an EMBL/GenBank/DDBJ whole genome shotgun (WGS) entry which is preliminary data.</text>
</comment>
<organism evidence="1 2">
    <name type="scientific">Kistimonas scapharcae</name>
    <dbReference type="NCBI Taxonomy" id="1036133"/>
    <lineage>
        <taxon>Bacteria</taxon>
        <taxon>Pseudomonadati</taxon>
        <taxon>Pseudomonadota</taxon>
        <taxon>Gammaproteobacteria</taxon>
        <taxon>Oceanospirillales</taxon>
        <taxon>Endozoicomonadaceae</taxon>
        <taxon>Kistimonas</taxon>
    </lineage>
</organism>
<proteinExistence type="predicted"/>
<accession>A0ABP8V574</accession>
<gene>
    <name evidence="1" type="ORF">GCM10023116_29720</name>
</gene>
<keyword evidence="2" id="KW-1185">Reference proteome</keyword>
<dbReference type="EMBL" id="BAABFL010000414">
    <property type="protein sequence ID" value="GAA4650689.1"/>
    <property type="molecule type" value="Genomic_DNA"/>
</dbReference>
<evidence type="ECO:0000313" key="2">
    <source>
        <dbReference type="Proteomes" id="UP001500604"/>
    </source>
</evidence>
<dbReference type="InterPro" id="IPR053842">
    <property type="entry name" value="NikA-like"/>
</dbReference>
<evidence type="ECO:0000313" key="1">
    <source>
        <dbReference type="EMBL" id="GAA4650689.1"/>
    </source>
</evidence>
<sequence>MNNKRDKFIYLYVCVKEKKQILRNFKKSNFKTLSGYLRNSFNINDVDGKQANSGERDIMLRFRVSDFEYEEIKNTAQLYRYSISELARRSALHLPYSIEDVVPPDKQSLYRINKWHGLLKLHYSELGIYADLTMQILKEIESISPQNITTSRNFCEIDKSMSLLKRQIDKKENTYQTLINIKNKIGEIK</sequence>
<dbReference type="Proteomes" id="UP001500604">
    <property type="component" value="Unassembled WGS sequence"/>
</dbReference>
<name>A0ABP8V574_9GAMM</name>
<reference evidence="2" key="1">
    <citation type="journal article" date="2019" name="Int. J. Syst. Evol. Microbiol.">
        <title>The Global Catalogue of Microorganisms (GCM) 10K type strain sequencing project: providing services to taxonomists for standard genome sequencing and annotation.</title>
        <authorList>
            <consortium name="The Broad Institute Genomics Platform"/>
            <consortium name="The Broad Institute Genome Sequencing Center for Infectious Disease"/>
            <person name="Wu L."/>
            <person name="Ma J."/>
        </authorList>
    </citation>
    <scope>NUCLEOTIDE SEQUENCE [LARGE SCALE GENOMIC DNA]</scope>
    <source>
        <strain evidence="2">JCM 17805</strain>
    </source>
</reference>
<dbReference type="RefSeq" id="WP_345196912.1">
    <property type="nucleotide sequence ID" value="NZ_BAABFL010000414.1"/>
</dbReference>